<dbReference type="KEGG" id="mars:A8C75_03960"/>
<evidence type="ECO:0000313" key="16">
    <source>
        <dbReference type="EMBL" id="ANG61713.1"/>
    </source>
</evidence>
<comment type="similarity">
    <text evidence="2 12 13">Belongs to the TonB-dependent receptor family.</text>
</comment>
<evidence type="ECO:0000256" key="4">
    <source>
        <dbReference type="ARBA" id="ARBA00022452"/>
    </source>
</evidence>
<evidence type="ECO:0000259" key="14">
    <source>
        <dbReference type="Pfam" id="PF00593"/>
    </source>
</evidence>
<dbReference type="Pfam" id="PF07715">
    <property type="entry name" value="Plug"/>
    <property type="match status" value="1"/>
</dbReference>
<keyword evidence="8 13" id="KW-0798">TonB box</keyword>
<evidence type="ECO:0000256" key="8">
    <source>
        <dbReference type="ARBA" id="ARBA00023077"/>
    </source>
</evidence>
<dbReference type="InterPro" id="IPR012910">
    <property type="entry name" value="Plug_dom"/>
</dbReference>
<dbReference type="CDD" id="cd01347">
    <property type="entry name" value="ligand_gated_channel"/>
    <property type="match status" value="1"/>
</dbReference>
<comment type="subcellular location">
    <subcellularLocation>
        <location evidence="1 12">Cell outer membrane</location>
        <topology evidence="1 12">Multi-pass membrane protein</topology>
    </subcellularLocation>
</comment>
<evidence type="ECO:0000256" key="9">
    <source>
        <dbReference type="ARBA" id="ARBA00023136"/>
    </source>
</evidence>
<dbReference type="InterPro" id="IPR036942">
    <property type="entry name" value="Beta-barrel_TonB_sf"/>
</dbReference>
<dbReference type="SUPFAM" id="SSF56935">
    <property type="entry name" value="Porins"/>
    <property type="match status" value="1"/>
</dbReference>
<dbReference type="Pfam" id="PF00593">
    <property type="entry name" value="TonB_dep_Rec_b-barrel"/>
    <property type="match status" value="1"/>
</dbReference>
<dbReference type="Gene3D" id="2.170.130.10">
    <property type="entry name" value="TonB-dependent receptor, plug domain"/>
    <property type="match status" value="1"/>
</dbReference>
<evidence type="ECO:0000256" key="5">
    <source>
        <dbReference type="ARBA" id="ARBA00022692"/>
    </source>
</evidence>
<dbReference type="Proteomes" id="UP000078070">
    <property type="component" value="Chromosome"/>
</dbReference>
<dbReference type="InterPro" id="IPR039426">
    <property type="entry name" value="TonB-dep_rcpt-like"/>
</dbReference>
<dbReference type="PROSITE" id="PS52016">
    <property type="entry name" value="TONB_DEPENDENT_REC_3"/>
    <property type="match status" value="1"/>
</dbReference>
<keyword evidence="7" id="KW-0406">Ion transport</keyword>
<dbReference type="PANTHER" id="PTHR32552:SF83">
    <property type="entry name" value="BLR3904 PROTEIN"/>
    <property type="match status" value="1"/>
</dbReference>
<protein>
    <recommendedName>
        <fullName evidence="18">TonB-dependent receptor</fullName>
    </recommendedName>
</protein>
<dbReference type="NCBIfam" id="TIGR01783">
    <property type="entry name" value="TonB-siderophor"/>
    <property type="match status" value="1"/>
</dbReference>
<dbReference type="GO" id="GO:0009279">
    <property type="term" value="C:cell outer membrane"/>
    <property type="evidence" value="ECO:0007669"/>
    <property type="project" value="UniProtKB-SubCell"/>
</dbReference>
<keyword evidence="5 12" id="KW-0812">Transmembrane</keyword>
<dbReference type="Gene3D" id="2.40.170.20">
    <property type="entry name" value="TonB-dependent receptor, beta-barrel domain"/>
    <property type="match status" value="1"/>
</dbReference>
<evidence type="ECO:0000256" key="1">
    <source>
        <dbReference type="ARBA" id="ARBA00004571"/>
    </source>
</evidence>
<dbReference type="InterPro" id="IPR010105">
    <property type="entry name" value="TonB_sidphr_rcpt"/>
</dbReference>
<evidence type="ECO:0000256" key="13">
    <source>
        <dbReference type="RuleBase" id="RU003357"/>
    </source>
</evidence>
<keyword evidence="10" id="KW-0675">Receptor</keyword>
<dbReference type="InterPro" id="IPR037066">
    <property type="entry name" value="Plug_dom_sf"/>
</dbReference>
<evidence type="ECO:0000259" key="15">
    <source>
        <dbReference type="Pfam" id="PF07715"/>
    </source>
</evidence>
<dbReference type="FunFam" id="2.170.130.10:FF:000001">
    <property type="entry name" value="Catecholate siderophore TonB-dependent receptor"/>
    <property type="match status" value="1"/>
</dbReference>
<sequence>MSDNSKPGLGNSNSAIRGALSLRRERDFSRSATLAGSLTLVISTAMIGSAHAEEVSLDTLVIEDGRIAADANPYAEPNAPYKAKRSADSRHVRDIADTPQTMTVITKAVIEESGKTELKDILSAQPGITLGTGEGGNSFGDRYIIRGYEARNDIYTDGLRDPGLITRETFALEQIEIAKGPSSTFAGRGSTGGAVNSVTKKASLDDDFSSVQAGLGTDSYQRYSLDTNKVVSDDLALRFNALYTDADIPDRAPASEQRQGALISGVFQATDDLEISADYYYFRGNDKTDGGTFLTDGKPDKRVQYVGQDGLDFQDTAADIATLKLDYQLSNELRLENKTRLGSTSNDYIISTYSTRSGSLRNFTGWQENDYLGNQTNLILDTRLGGMRHTLITGIEYASEDTKGGSYSVTTDSVSIDPYNPDNSSWVGSTSRNSAATDLNLTTLSAYVMDTVTLNDDWELFGGLRYDRFDYELWAAEKTNRDGSVTPETTYQYSDGFVNGHLGAVYSPWEHGNVYASWSTSSNINGGESDAGTSCGYGGLCTDADGNFSAAEPEQSVNLELGTKWNLMDEQLLLTAAIFQTTKDDVIEDNGDSYASGGHLNTGKNRVEGIELGLSGNLTSRLSGQFGVAFMDSETLDSYNADNIGKPKANFAEQSANLQLRYQATSQFAFGGTATYSSEIFGGQPDAAARTSIELPDYWVFDAFASYAFSPQLSLRANIQNLLDEDYYTAVYRGGSIVYIGDGRSANLSLNYKF</sequence>
<dbReference type="InterPro" id="IPR000531">
    <property type="entry name" value="Beta-barrel_TonB"/>
</dbReference>
<evidence type="ECO:0000256" key="2">
    <source>
        <dbReference type="ARBA" id="ARBA00009810"/>
    </source>
</evidence>
<evidence type="ECO:0000256" key="6">
    <source>
        <dbReference type="ARBA" id="ARBA00022729"/>
    </source>
</evidence>
<evidence type="ECO:0000256" key="11">
    <source>
        <dbReference type="ARBA" id="ARBA00023237"/>
    </source>
</evidence>
<dbReference type="PANTHER" id="PTHR32552">
    <property type="entry name" value="FERRICHROME IRON RECEPTOR-RELATED"/>
    <property type="match status" value="1"/>
</dbReference>
<dbReference type="GO" id="GO:0038023">
    <property type="term" value="F:signaling receptor activity"/>
    <property type="evidence" value="ECO:0007669"/>
    <property type="project" value="InterPro"/>
</dbReference>
<keyword evidence="4 12" id="KW-1134">Transmembrane beta strand</keyword>
<evidence type="ECO:0000256" key="3">
    <source>
        <dbReference type="ARBA" id="ARBA00022448"/>
    </source>
</evidence>
<dbReference type="GO" id="GO:0015891">
    <property type="term" value="P:siderophore transport"/>
    <property type="evidence" value="ECO:0007669"/>
    <property type="project" value="InterPro"/>
</dbReference>
<reference evidence="17" key="1">
    <citation type="submission" date="2016-05" db="EMBL/GenBank/DDBJ databases">
        <authorList>
            <person name="Baek K."/>
            <person name="Yang S.-J."/>
        </authorList>
    </citation>
    <scope>NUCLEOTIDE SEQUENCE [LARGE SCALE GENOMIC DNA]</scope>
    <source>
        <strain evidence="17">ST58-10</strain>
    </source>
</reference>
<name>A0A1A9EW14_9GAMM</name>
<keyword evidence="9 12" id="KW-0472">Membrane</keyword>
<proteinExistence type="inferred from homology"/>
<feature type="domain" description="TonB-dependent receptor-like beta-barrel" evidence="14">
    <location>
        <begin position="269"/>
        <end position="722"/>
    </location>
</feature>
<keyword evidence="6" id="KW-0732">Signal</keyword>
<accession>A0A1A9EW14</accession>
<dbReference type="STRING" id="1821621.A8C75_03960"/>
<evidence type="ECO:0000256" key="7">
    <source>
        <dbReference type="ARBA" id="ARBA00023065"/>
    </source>
</evidence>
<evidence type="ECO:0000256" key="10">
    <source>
        <dbReference type="ARBA" id="ARBA00023170"/>
    </source>
</evidence>
<keyword evidence="3 12" id="KW-0813">Transport</keyword>
<evidence type="ECO:0000256" key="12">
    <source>
        <dbReference type="PROSITE-ProRule" id="PRU01360"/>
    </source>
</evidence>
<evidence type="ECO:0000313" key="17">
    <source>
        <dbReference type="Proteomes" id="UP000078070"/>
    </source>
</evidence>
<dbReference type="AlphaFoldDB" id="A0A1A9EW14"/>
<dbReference type="EMBL" id="CP015839">
    <property type="protein sequence ID" value="ANG61713.1"/>
    <property type="molecule type" value="Genomic_DNA"/>
</dbReference>
<keyword evidence="11 12" id="KW-0998">Cell outer membrane</keyword>
<keyword evidence="17" id="KW-1185">Reference proteome</keyword>
<evidence type="ECO:0008006" key="18">
    <source>
        <dbReference type="Google" id="ProtNLM"/>
    </source>
</evidence>
<gene>
    <name evidence="16" type="ORF">A8C75_03960</name>
</gene>
<dbReference type="GO" id="GO:0015344">
    <property type="term" value="F:siderophore uptake transmembrane transporter activity"/>
    <property type="evidence" value="ECO:0007669"/>
    <property type="project" value="TreeGrafter"/>
</dbReference>
<reference evidence="16 17" key="2">
    <citation type="journal article" date="2018" name="Int. J. Syst. Evol. Microbiol.">
        <title>Marinobacterium aestuarii sp. nov., a benzene-degrading marine bacterium isolated from estuary sediment.</title>
        <authorList>
            <person name="Bae S.S."/>
            <person name="Jung J."/>
            <person name="Chung D."/>
            <person name="Baek K."/>
        </authorList>
    </citation>
    <scope>NUCLEOTIDE SEQUENCE [LARGE SCALE GENOMIC DNA]</scope>
    <source>
        <strain evidence="16 17">ST58-10</strain>
    </source>
</reference>
<feature type="domain" description="TonB-dependent receptor plug" evidence="15">
    <location>
        <begin position="95"/>
        <end position="194"/>
    </location>
</feature>
<organism evidence="16 17">
    <name type="scientific">Marinobacterium aestuarii</name>
    <dbReference type="NCBI Taxonomy" id="1821621"/>
    <lineage>
        <taxon>Bacteria</taxon>
        <taxon>Pseudomonadati</taxon>
        <taxon>Pseudomonadota</taxon>
        <taxon>Gammaproteobacteria</taxon>
        <taxon>Oceanospirillales</taxon>
        <taxon>Oceanospirillaceae</taxon>
        <taxon>Marinobacterium</taxon>
    </lineage>
</organism>